<evidence type="ECO:0000313" key="2">
    <source>
        <dbReference type="Proteomes" id="UP000247634"/>
    </source>
</evidence>
<evidence type="ECO:0000313" key="1">
    <source>
        <dbReference type="EMBL" id="AWT44528.1"/>
    </source>
</evidence>
<dbReference type="EMBL" id="CP029788">
    <property type="protein sequence ID" value="AWT44528.1"/>
    <property type="molecule type" value="Genomic_DNA"/>
</dbReference>
<organism evidence="1 2">
    <name type="scientific">Streptomyces actuosus</name>
    <dbReference type="NCBI Taxonomy" id="1885"/>
    <lineage>
        <taxon>Bacteria</taxon>
        <taxon>Bacillati</taxon>
        <taxon>Actinomycetota</taxon>
        <taxon>Actinomycetes</taxon>
        <taxon>Kitasatosporales</taxon>
        <taxon>Streptomycetaceae</taxon>
        <taxon>Streptomyces</taxon>
    </lineage>
</organism>
<reference evidence="1 2" key="1">
    <citation type="submission" date="2018-06" db="EMBL/GenBank/DDBJ databases">
        <title>The complete genome sequence of a nosiheptide producer Streptomyces actuosus ATCC 25421: deducing the ability of producing a new class III lantibiotics.</title>
        <authorList>
            <person name="Liu W."/>
            <person name="Sun F."/>
            <person name="Hu Y."/>
        </authorList>
    </citation>
    <scope>NUCLEOTIDE SEQUENCE [LARGE SCALE GENOMIC DNA]</scope>
    <source>
        <strain evidence="1 2">ATCC 25421</strain>
    </source>
</reference>
<dbReference type="SUPFAM" id="SSF54637">
    <property type="entry name" value="Thioesterase/thiol ester dehydrase-isomerase"/>
    <property type="match status" value="1"/>
</dbReference>
<dbReference type="KEGG" id="sact:DMT42_21000"/>
<dbReference type="Pfam" id="PF13279">
    <property type="entry name" value="4HBT_2"/>
    <property type="match status" value="1"/>
</dbReference>
<keyword evidence="2" id="KW-1185">Reference proteome</keyword>
<proteinExistence type="predicted"/>
<sequence length="137" mass="15525">MILSLEHPVRDAEVDEFEVVHFSNYLKWYSNALKEFLGRYSSPPGFFGEGVEIRVARVRASYSNSALRNDTVQVSVTRAENLGRALQLHFRAEARGKLLARAELNLVFVQKEPYRLLPVPEAFARQLPAPKAPERAA</sequence>
<gene>
    <name evidence="1" type="ORF">DMT42_21000</name>
</gene>
<dbReference type="RefSeq" id="WP_110629429.1">
    <property type="nucleotide sequence ID" value="NZ_CP029788.1"/>
</dbReference>
<dbReference type="AlphaFoldDB" id="A0A2U9P6C7"/>
<accession>A0A2U9P6C7</accession>
<dbReference type="Proteomes" id="UP000247634">
    <property type="component" value="Chromosome"/>
</dbReference>
<evidence type="ECO:0008006" key="3">
    <source>
        <dbReference type="Google" id="ProtNLM"/>
    </source>
</evidence>
<name>A0A2U9P6C7_STRAS</name>
<dbReference type="InterPro" id="IPR029069">
    <property type="entry name" value="HotDog_dom_sf"/>
</dbReference>
<dbReference type="OrthoDB" id="9808429at2"/>
<protein>
    <recommendedName>
        <fullName evidence="3">4-hydroxybenzoyl-CoA thioesterase</fullName>
    </recommendedName>
</protein>
<dbReference type="Gene3D" id="3.10.129.10">
    <property type="entry name" value="Hotdog Thioesterase"/>
    <property type="match status" value="1"/>
</dbReference>
<dbReference type="CDD" id="cd00586">
    <property type="entry name" value="4HBT"/>
    <property type="match status" value="1"/>
</dbReference>